<dbReference type="Proteomes" id="UP000005237">
    <property type="component" value="Unassembled WGS sequence"/>
</dbReference>
<proteinExistence type="predicted"/>
<name>A0A8R1EAD9_CAEJA</name>
<reference evidence="1" key="2">
    <citation type="submission" date="2022-06" db="UniProtKB">
        <authorList>
            <consortium name="EnsemblMetazoa"/>
        </authorList>
    </citation>
    <scope>IDENTIFICATION</scope>
    <source>
        <strain evidence="1">DF5081</strain>
    </source>
</reference>
<accession>A0A8R1EAD9</accession>
<evidence type="ECO:0000313" key="1">
    <source>
        <dbReference type="EnsemblMetazoa" id="CJA32072.1"/>
    </source>
</evidence>
<keyword evidence="2" id="KW-1185">Reference proteome</keyword>
<reference evidence="2" key="1">
    <citation type="submission" date="2010-08" db="EMBL/GenBank/DDBJ databases">
        <authorList>
            <consortium name="Caenorhabditis japonica Sequencing Consortium"/>
            <person name="Wilson R.K."/>
        </authorList>
    </citation>
    <scope>NUCLEOTIDE SEQUENCE [LARGE SCALE GENOMIC DNA]</scope>
    <source>
        <strain evidence="2">DF5081</strain>
    </source>
</reference>
<evidence type="ECO:0000313" key="2">
    <source>
        <dbReference type="Proteomes" id="UP000005237"/>
    </source>
</evidence>
<protein>
    <recommendedName>
        <fullName evidence="3">CCHC-type domain-containing protein</fullName>
    </recommendedName>
</protein>
<organism evidence="1 2">
    <name type="scientific">Caenorhabditis japonica</name>
    <dbReference type="NCBI Taxonomy" id="281687"/>
    <lineage>
        <taxon>Eukaryota</taxon>
        <taxon>Metazoa</taxon>
        <taxon>Ecdysozoa</taxon>
        <taxon>Nematoda</taxon>
        <taxon>Chromadorea</taxon>
        <taxon>Rhabditida</taxon>
        <taxon>Rhabditina</taxon>
        <taxon>Rhabditomorpha</taxon>
        <taxon>Rhabditoidea</taxon>
        <taxon>Rhabditidae</taxon>
        <taxon>Peloderinae</taxon>
        <taxon>Caenorhabditis</taxon>
    </lineage>
</organism>
<dbReference type="EnsemblMetazoa" id="CJA32072.1">
    <property type="protein sequence ID" value="CJA32072.1"/>
    <property type="gene ID" value="WBGene00207919"/>
</dbReference>
<dbReference type="AlphaFoldDB" id="A0A8R1EAD9"/>
<evidence type="ECO:0008006" key="3">
    <source>
        <dbReference type="Google" id="ProtNLM"/>
    </source>
</evidence>
<sequence length="261" mass="30401">MSIPVKYSVLKRLLTGGAAILITTSTFSEEDYYNTLNLLRVTYATDRRQSVMRKFRQAQFHATNYDEMERDLIIHVTLANKLKIHGVQVDNPMVIDEFIQKLPYHIMTSIIKKTKDNNHTFEEIIRLVRDQIGISRYVEQARDKKKLSEVVNEVYVTKGNFSPRRSGNDYYKRKNYERKSCPYCDGNHHPNACEIPRFNKLSKIREANRCVNCLGYGHKKSDCRSIGKCVHCEQDHHTSLCTRRGQIDVAEKISETRPPPF</sequence>